<feature type="domain" description="Glucose-methanol-choline oxidoreductase C-terminal" evidence="7">
    <location>
        <begin position="456"/>
        <end position="511"/>
    </location>
</feature>
<gene>
    <name evidence="8" type="ORF">DCF15_00185</name>
</gene>
<comment type="cofactor">
    <cofactor evidence="5">
        <name>FAD</name>
        <dbReference type="ChEBI" id="CHEBI:57692"/>
    </cofactor>
</comment>
<dbReference type="Pfam" id="PF05199">
    <property type="entry name" value="GMC_oxred_C"/>
    <property type="match status" value="1"/>
</dbReference>
<organism evidence="8 9">
    <name type="scientific">Phormidesmis priestleyi</name>
    <dbReference type="NCBI Taxonomy" id="268141"/>
    <lineage>
        <taxon>Bacteria</taxon>
        <taxon>Bacillati</taxon>
        <taxon>Cyanobacteriota</taxon>
        <taxon>Cyanophyceae</taxon>
        <taxon>Leptolyngbyales</taxon>
        <taxon>Leptolyngbyaceae</taxon>
        <taxon>Phormidesmis</taxon>
    </lineage>
</organism>
<dbReference type="Proteomes" id="UP000249794">
    <property type="component" value="Unassembled WGS sequence"/>
</dbReference>
<proteinExistence type="inferred from homology"/>
<dbReference type="SUPFAM" id="SSF51905">
    <property type="entry name" value="FAD/NAD(P)-binding domain"/>
    <property type="match status" value="1"/>
</dbReference>
<dbReference type="Gene3D" id="3.50.50.60">
    <property type="entry name" value="FAD/NAD(P)-binding domain"/>
    <property type="match status" value="2"/>
</dbReference>
<evidence type="ECO:0000313" key="9">
    <source>
        <dbReference type="Proteomes" id="UP000249794"/>
    </source>
</evidence>
<evidence type="ECO:0000256" key="5">
    <source>
        <dbReference type="PIRSR" id="PIRSR000137-2"/>
    </source>
</evidence>
<feature type="binding site" evidence="5">
    <location>
        <position position="492"/>
    </location>
    <ligand>
        <name>FAD</name>
        <dbReference type="ChEBI" id="CHEBI:57692"/>
    </ligand>
</feature>
<feature type="domain" description="Glucose-methanol-choline oxidoreductase N-terminal" evidence="6">
    <location>
        <begin position="26"/>
        <end position="315"/>
    </location>
</feature>
<evidence type="ECO:0000256" key="1">
    <source>
        <dbReference type="ARBA" id="ARBA00010790"/>
    </source>
</evidence>
<dbReference type="InterPro" id="IPR036188">
    <property type="entry name" value="FAD/NAD-bd_sf"/>
</dbReference>
<dbReference type="InterPro" id="IPR000172">
    <property type="entry name" value="GMC_OxRdtase_N"/>
</dbReference>
<comment type="similarity">
    <text evidence="1">Belongs to the GMC oxidoreductase family.</text>
</comment>
<dbReference type="PANTHER" id="PTHR46056:SF12">
    <property type="entry name" value="LONG-CHAIN-ALCOHOL OXIDASE"/>
    <property type="match status" value="1"/>
</dbReference>
<dbReference type="PANTHER" id="PTHR46056">
    <property type="entry name" value="LONG-CHAIN-ALCOHOL OXIDASE"/>
    <property type="match status" value="1"/>
</dbReference>
<name>A0A2W4ZT24_9CYAN</name>
<keyword evidence="2" id="KW-0285">Flavoprotein</keyword>
<dbReference type="InterPro" id="IPR012132">
    <property type="entry name" value="GMC_OxRdtase"/>
</dbReference>
<dbReference type="InterPro" id="IPR007867">
    <property type="entry name" value="GMC_OxRtase_C"/>
</dbReference>
<dbReference type="GO" id="GO:0050660">
    <property type="term" value="F:flavin adenine dinucleotide binding"/>
    <property type="evidence" value="ECO:0007669"/>
    <property type="project" value="InterPro"/>
</dbReference>
<protein>
    <submittedName>
        <fullName evidence="8">Dehydrogenase</fullName>
    </submittedName>
</protein>
<dbReference type="AlphaFoldDB" id="A0A2W4ZT24"/>
<dbReference type="PIRSF" id="PIRSF000137">
    <property type="entry name" value="Alcohol_oxidase"/>
    <property type="match status" value="1"/>
</dbReference>
<comment type="caution">
    <text evidence="8">The sequence shown here is derived from an EMBL/GenBank/DDBJ whole genome shotgun (WGS) entry which is preliminary data.</text>
</comment>
<feature type="binding site" evidence="5">
    <location>
        <position position="244"/>
    </location>
    <ligand>
        <name>FAD</name>
        <dbReference type="ChEBI" id="CHEBI:57692"/>
    </ligand>
</feature>
<evidence type="ECO:0000256" key="3">
    <source>
        <dbReference type="ARBA" id="ARBA00022827"/>
    </source>
</evidence>
<reference evidence="8 9" key="2">
    <citation type="submission" date="2018-06" db="EMBL/GenBank/DDBJ databases">
        <title>Metagenomic assembly of (sub)arctic Cyanobacteria and their associated microbiome from non-axenic cultures.</title>
        <authorList>
            <person name="Baurain D."/>
        </authorList>
    </citation>
    <scope>NUCLEOTIDE SEQUENCE [LARGE SCALE GENOMIC DNA]</scope>
    <source>
        <strain evidence="8">ULC027bin1</strain>
    </source>
</reference>
<keyword evidence="4" id="KW-0560">Oxidoreductase</keyword>
<reference evidence="9" key="1">
    <citation type="submission" date="2018-04" db="EMBL/GenBank/DDBJ databases">
        <authorList>
            <person name="Cornet L."/>
        </authorList>
    </citation>
    <scope>NUCLEOTIDE SEQUENCE [LARGE SCALE GENOMIC DNA]</scope>
</reference>
<evidence type="ECO:0000259" key="6">
    <source>
        <dbReference type="Pfam" id="PF00732"/>
    </source>
</evidence>
<sequence length="523" mass="57764">MSTAGLSVSESTAEHYDVIIIGTGAGGGTLAHRLAPSGKKILVLERGAFLPKEKANWSTEAVFRKGRYQTQEVWADGNGNDVHPGIGYWVGGNTKVYGGALFRLREQDFDEVKLHEGVSPAWPLKYADFEPYYDQAEALYQVHGKQGLDPTEPPRRHEYLYPPVSHEPRIAELDKAFQTKGLNPFYLPLSVKLNEKDAFLSECIRCNTCDGFPCLIDAKSDADVNCIRPAMSNTNVRLITEAKVNKLHTSASGREITAVETEIKGEKQVFSGDIVVVACGAVNSSVLLLNSANEQHPQGLANSSNQVGRNFMKHLAAAIIGLTLKENRSVFQKTLAINDYYWGEPGYEYPMGHIQLLGKVNSKMLATDVPKISPMFALKIAARRTVDWWLTGEDAPDPNNRVTVNNGKITLNYTPNNMHSFRRLIRRWVRMVREVDNQGGVLPVSWYFSKILPIDAIAHQVGTCRFGSDSATSVLDLNCKAHDVDNLYVVDGSFFPSSAAVNPSLTIMANAMRVGDHLIERLG</sequence>
<evidence type="ECO:0000256" key="4">
    <source>
        <dbReference type="ARBA" id="ARBA00023002"/>
    </source>
</evidence>
<dbReference type="Pfam" id="PF00732">
    <property type="entry name" value="GMC_oxred_N"/>
    <property type="match status" value="1"/>
</dbReference>
<evidence type="ECO:0000313" key="8">
    <source>
        <dbReference type="EMBL" id="PZO61355.1"/>
    </source>
</evidence>
<dbReference type="EMBL" id="QBMP01000001">
    <property type="protein sequence ID" value="PZO61355.1"/>
    <property type="molecule type" value="Genomic_DNA"/>
</dbReference>
<accession>A0A2W4ZT24</accession>
<dbReference type="GO" id="GO:0016614">
    <property type="term" value="F:oxidoreductase activity, acting on CH-OH group of donors"/>
    <property type="evidence" value="ECO:0007669"/>
    <property type="project" value="InterPro"/>
</dbReference>
<keyword evidence="3 5" id="KW-0274">FAD</keyword>
<evidence type="ECO:0000259" key="7">
    <source>
        <dbReference type="Pfam" id="PF05199"/>
    </source>
</evidence>
<evidence type="ECO:0000256" key="2">
    <source>
        <dbReference type="ARBA" id="ARBA00022630"/>
    </source>
</evidence>